<feature type="domain" description="C-CAP/cofactor C-like" evidence="12">
    <location>
        <begin position="261"/>
        <end position="417"/>
    </location>
</feature>
<evidence type="ECO:0000256" key="2">
    <source>
        <dbReference type="ARBA" id="ARBA00008848"/>
    </source>
</evidence>
<accession>A0A5J5CI34</accession>
<dbReference type="GO" id="GO:0007021">
    <property type="term" value="P:tubulin complex assembly"/>
    <property type="evidence" value="ECO:0007669"/>
    <property type="project" value="TreeGrafter"/>
</dbReference>
<evidence type="ECO:0000256" key="6">
    <source>
        <dbReference type="ARBA" id="ARBA00023186"/>
    </source>
</evidence>
<comment type="similarity">
    <text evidence="2">Belongs to the TBCC family.</text>
</comment>
<comment type="function">
    <text evidence="8">Tubulin-folding protein; involved in the final step of the tubulin folding pathway.</text>
</comment>
<evidence type="ECO:0000256" key="5">
    <source>
        <dbReference type="ARBA" id="ARBA00022990"/>
    </source>
</evidence>
<keyword evidence="6" id="KW-0143">Chaperone</keyword>
<evidence type="ECO:0000256" key="7">
    <source>
        <dbReference type="ARBA" id="ARBA00026055"/>
    </source>
</evidence>
<keyword evidence="3" id="KW-0963">Cytoplasm</keyword>
<dbReference type="FunFam" id="1.20.58.1250:FF:000001">
    <property type="entry name" value="Tubulin-specific chaperone C"/>
    <property type="match status" value="1"/>
</dbReference>
<dbReference type="SMART" id="SM00673">
    <property type="entry name" value="CARP"/>
    <property type="match status" value="2"/>
</dbReference>
<evidence type="ECO:0000256" key="3">
    <source>
        <dbReference type="ARBA" id="ARBA00022490"/>
    </source>
</evidence>
<dbReference type="InterPro" id="IPR031925">
    <property type="entry name" value="TBCC_N"/>
</dbReference>
<keyword evidence="14" id="KW-1185">Reference proteome</keyword>
<comment type="subcellular location">
    <subcellularLocation>
        <location evidence="1">Cytoplasm</location>
    </subcellularLocation>
</comment>
<dbReference type="Pfam" id="PF07986">
    <property type="entry name" value="TBCC"/>
    <property type="match status" value="1"/>
</dbReference>
<dbReference type="InterPro" id="IPR006599">
    <property type="entry name" value="CARP_motif"/>
</dbReference>
<evidence type="ECO:0000313" key="13">
    <source>
        <dbReference type="EMBL" id="KAA8581347.1"/>
    </source>
</evidence>
<dbReference type="InterPro" id="IPR027684">
    <property type="entry name" value="TBCC"/>
</dbReference>
<evidence type="ECO:0000259" key="12">
    <source>
        <dbReference type="PROSITE" id="PS51329"/>
    </source>
</evidence>
<evidence type="ECO:0000256" key="10">
    <source>
        <dbReference type="ARBA" id="ARBA00079876"/>
    </source>
</evidence>
<gene>
    <name evidence="13" type="ORF">FQN60_002928</name>
</gene>
<name>A0A5J5CI34_9PERO</name>
<dbReference type="AlphaFoldDB" id="A0A5J5CI34"/>
<dbReference type="GO" id="GO:0005829">
    <property type="term" value="C:cytosol"/>
    <property type="evidence" value="ECO:0007669"/>
    <property type="project" value="UniProtKB-ARBA"/>
</dbReference>
<keyword evidence="4" id="KW-0597">Phosphoprotein</keyword>
<keyword evidence="5" id="KW-0007">Acetylation</keyword>
<dbReference type="PANTHER" id="PTHR15139">
    <property type="entry name" value="TUBULIN FOLDING COFACTOR C"/>
    <property type="match status" value="1"/>
</dbReference>
<dbReference type="Gene3D" id="1.20.58.1250">
    <property type="entry name" value="Tubulin Binding Cofactor C, N-terminal domain"/>
    <property type="match status" value="1"/>
</dbReference>
<protein>
    <recommendedName>
        <fullName evidence="9">Tubulin-specific chaperone C</fullName>
    </recommendedName>
    <alternativeName>
        <fullName evidence="10">Tubulin-folding cofactor C</fullName>
    </alternativeName>
</protein>
<dbReference type="InterPro" id="IPR012945">
    <property type="entry name" value="Tubulin-bd_cofactor_C_dom"/>
</dbReference>
<evidence type="ECO:0000256" key="8">
    <source>
        <dbReference type="ARBA" id="ARBA00058607"/>
    </source>
</evidence>
<evidence type="ECO:0000256" key="9">
    <source>
        <dbReference type="ARBA" id="ARBA00067872"/>
    </source>
</evidence>
<dbReference type="Proteomes" id="UP000327493">
    <property type="component" value="Chromosome 21"/>
</dbReference>
<evidence type="ECO:0000313" key="14">
    <source>
        <dbReference type="Proteomes" id="UP000327493"/>
    </source>
</evidence>
<sequence>MSASMRDFCRMSKGWSSPPKSTPPGEFPDPNSSSINERVLESWRPAPVESSQNSPIVEEPSLRPELAYNSLEEESVWRDHFRNNGLTVQQPDNNMDVVAEVNKESGFAGESGADKIQERLQKRHQARVEHAERRKEAKESQSVAEEKGEYFYTTFNKERASIEELLASSSGADRAAVAQTLEEATAKTVQLQKFLNDSMLFLKQYDLRQAQAALQKLQTSLAEIREEALPKKKFGFRARTKATDQVSAPVSATRLADAGTPADSGSTNVDGAVAPEQCSFSNMDNVSLTKTAEEIQKRDVLLSHLTNCKVRLVGAPSTLHLKHIDSCEILCGPVSSSVFIDHCTNSTLAVPCQQLRTHNTTDTQVYLHVTSRAIIEDCRGVSFAPFSWSYPTLEEDFTVAGLDQKRNNWNQVDDFNWLAAGTPSPNWTVIPEVDRKTNWDP</sequence>
<dbReference type="PROSITE" id="PS51329">
    <property type="entry name" value="C_CAP_COFACTOR_C"/>
    <property type="match status" value="1"/>
</dbReference>
<dbReference type="GO" id="GO:0015631">
    <property type="term" value="F:tubulin binding"/>
    <property type="evidence" value="ECO:0007669"/>
    <property type="project" value="InterPro"/>
</dbReference>
<comment type="subunit">
    <text evidence="7">Supercomplex made of cofactors A to E. Cofactors A and D function by capturing and stabilizing tubulin in a quasi-native conformation. Cofactor E binds to the cofactor D-tubulin complex; interaction with cofactor C then causes the release of tubulin polypeptides that are committed to the native state.</text>
</comment>
<evidence type="ECO:0000256" key="1">
    <source>
        <dbReference type="ARBA" id="ARBA00004496"/>
    </source>
</evidence>
<feature type="region of interest" description="Disordered" evidence="11">
    <location>
        <begin position="1"/>
        <end position="64"/>
    </location>
</feature>
<dbReference type="EMBL" id="VOFY01000021">
    <property type="protein sequence ID" value="KAA8581347.1"/>
    <property type="molecule type" value="Genomic_DNA"/>
</dbReference>
<dbReference type="GO" id="GO:0007023">
    <property type="term" value="P:post-chaperonin tubulin folding pathway"/>
    <property type="evidence" value="ECO:0007669"/>
    <property type="project" value="InterPro"/>
</dbReference>
<evidence type="ECO:0000256" key="11">
    <source>
        <dbReference type="SAM" id="MobiDB-lite"/>
    </source>
</evidence>
<comment type="caution">
    <text evidence="13">The sequence shown here is derived from an EMBL/GenBank/DDBJ whole genome shotgun (WGS) entry which is preliminary data.</text>
</comment>
<reference evidence="13 14" key="1">
    <citation type="submission" date="2019-08" db="EMBL/GenBank/DDBJ databases">
        <title>A chromosome-level genome assembly, high-density linkage maps, and genome scans reveal the genomic architecture of hybrid incompatibilities underlying speciation via character displacement in darters (Percidae: Etheostominae).</title>
        <authorList>
            <person name="Moran R.L."/>
            <person name="Catchen J.M."/>
            <person name="Fuller R.C."/>
        </authorList>
    </citation>
    <scope>NUCLEOTIDE SEQUENCE [LARGE SCALE GENOMIC DNA]</scope>
    <source>
        <strain evidence="13">EspeVRDwgs_2016</strain>
        <tissue evidence="13">Muscle</tissue>
    </source>
</reference>
<dbReference type="Gene3D" id="2.160.20.70">
    <property type="match status" value="1"/>
</dbReference>
<dbReference type="FunFam" id="2.160.20.70:FF:000007">
    <property type="entry name" value="tubulin-specific chaperone C"/>
    <property type="match status" value="1"/>
</dbReference>
<organism evidence="13 14">
    <name type="scientific">Etheostoma spectabile</name>
    <name type="common">orangethroat darter</name>
    <dbReference type="NCBI Taxonomy" id="54343"/>
    <lineage>
        <taxon>Eukaryota</taxon>
        <taxon>Metazoa</taxon>
        <taxon>Chordata</taxon>
        <taxon>Craniata</taxon>
        <taxon>Vertebrata</taxon>
        <taxon>Euteleostomi</taxon>
        <taxon>Actinopterygii</taxon>
        <taxon>Neopterygii</taxon>
        <taxon>Teleostei</taxon>
        <taxon>Neoteleostei</taxon>
        <taxon>Acanthomorphata</taxon>
        <taxon>Eupercaria</taxon>
        <taxon>Perciformes</taxon>
        <taxon>Percoidei</taxon>
        <taxon>Percidae</taxon>
        <taxon>Etheostomatinae</taxon>
        <taxon>Etheostoma</taxon>
    </lineage>
</organism>
<dbReference type="InterPro" id="IPR038397">
    <property type="entry name" value="TBCC_N_sf"/>
</dbReference>
<dbReference type="InterPro" id="IPR016098">
    <property type="entry name" value="CAP/MinC_C"/>
</dbReference>
<dbReference type="PANTHER" id="PTHR15139:SF0">
    <property type="entry name" value="TUBULIN-SPECIFIC CHAPERONE C"/>
    <property type="match status" value="1"/>
</dbReference>
<dbReference type="InterPro" id="IPR017901">
    <property type="entry name" value="C-CAP_CF_C-like"/>
</dbReference>
<proteinExistence type="inferred from homology"/>
<dbReference type="Pfam" id="PF16752">
    <property type="entry name" value="TBCC_N"/>
    <property type="match status" value="1"/>
</dbReference>
<evidence type="ECO:0000256" key="4">
    <source>
        <dbReference type="ARBA" id="ARBA00022553"/>
    </source>
</evidence>